<keyword evidence="1" id="KW-0732">Signal</keyword>
<dbReference type="EMBL" id="HBGK01003447">
    <property type="protein sequence ID" value="CAD9272947.1"/>
    <property type="molecule type" value="Transcribed_RNA"/>
</dbReference>
<sequence>MMTLFLSSRVLSLYLLVASLEGIRSFVFSINNKNNNKPSLVATKQRHPACSLPSAFAVAADAFQTFCPTSTRLFAAYDDDEIPEPGPCPECGDEATYWDGSDLFICTACEHEWSAVKMSTTTEQQGDDEVRDVNGNVLESGDTCILTQALAKGKLKRGLKVKIRLGDYGDGHDCQATIKGLGTYDLKSQFLKKV</sequence>
<accession>A0A7S1UMY5</accession>
<organism evidence="3">
    <name type="scientific">Grammatophora oceanica</name>
    <dbReference type="NCBI Taxonomy" id="210454"/>
    <lineage>
        <taxon>Eukaryota</taxon>
        <taxon>Sar</taxon>
        <taxon>Stramenopiles</taxon>
        <taxon>Ochrophyta</taxon>
        <taxon>Bacillariophyta</taxon>
        <taxon>Fragilariophyceae</taxon>
        <taxon>Fragilariophycidae</taxon>
        <taxon>Rhabdonematales</taxon>
        <taxon>Grammatophoraceae</taxon>
        <taxon>Grammatophora</taxon>
    </lineage>
</organism>
<dbReference type="SUPFAM" id="SSF57783">
    <property type="entry name" value="Zinc beta-ribbon"/>
    <property type="match status" value="1"/>
</dbReference>
<dbReference type="Pfam" id="PF03831">
    <property type="entry name" value="YjdM"/>
    <property type="match status" value="1"/>
</dbReference>
<dbReference type="InterPro" id="IPR013988">
    <property type="entry name" value="YjdM_C"/>
</dbReference>
<dbReference type="SUPFAM" id="SSF82057">
    <property type="entry name" value="Prokaryotic SH3-related domain"/>
    <property type="match status" value="1"/>
</dbReference>
<feature type="chain" id="PRO_5031438031" description="Protein YjdM C-terminal domain-containing protein" evidence="1">
    <location>
        <begin position="26"/>
        <end position="194"/>
    </location>
</feature>
<dbReference type="Gene3D" id="2.30.30.40">
    <property type="entry name" value="SH3 Domains"/>
    <property type="match status" value="1"/>
</dbReference>
<feature type="domain" description="Protein YjdM C-terminal" evidence="2">
    <location>
        <begin position="130"/>
        <end position="194"/>
    </location>
</feature>
<protein>
    <recommendedName>
        <fullName evidence="2">Protein YjdM C-terminal domain-containing protein</fullName>
    </recommendedName>
</protein>
<reference evidence="3" key="1">
    <citation type="submission" date="2021-01" db="EMBL/GenBank/DDBJ databases">
        <authorList>
            <person name="Corre E."/>
            <person name="Pelletier E."/>
            <person name="Niang G."/>
            <person name="Scheremetjew M."/>
            <person name="Finn R."/>
            <person name="Kale V."/>
            <person name="Holt S."/>
            <person name="Cochrane G."/>
            <person name="Meng A."/>
            <person name="Brown T."/>
            <person name="Cohen L."/>
        </authorList>
    </citation>
    <scope>NUCLEOTIDE SEQUENCE</scope>
    <source>
        <strain evidence="3">CCMP 410</strain>
    </source>
</reference>
<dbReference type="AlphaFoldDB" id="A0A7S1UMY5"/>
<gene>
    <name evidence="3" type="ORF">GOCE00092_LOCUS1854</name>
</gene>
<feature type="signal peptide" evidence="1">
    <location>
        <begin position="1"/>
        <end position="25"/>
    </location>
</feature>
<evidence type="ECO:0000259" key="2">
    <source>
        <dbReference type="Pfam" id="PF03831"/>
    </source>
</evidence>
<evidence type="ECO:0000313" key="3">
    <source>
        <dbReference type="EMBL" id="CAD9272947.1"/>
    </source>
</evidence>
<evidence type="ECO:0000256" key="1">
    <source>
        <dbReference type="SAM" id="SignalP"/>
    </source>
</evidence>
<name>A0A7S1UMY5_9STRA</name>
<dbReference type="Gene3D" id="2.20.25.10">
    <property type="match status" value="1"/>
</dbReference>
<proteinExistence type="predicted"/>